<sequence length="1092" mass="123810">MSDAKAQGVADAVMGQSNTDAGRMEVLKQLMEQQSVGDWRFLRLETSSSSSEEPVESEPLAKKPKIEVRRMNRVEMQEELKAQGEPVEPGATVNQLRSQLVTARKSVETPMGAAEVQEPLPDKVETPVDAAQKQDKVETEGQEPLPDKVKTPVDAAGDQEPPHDMVETADAAQKPEESRGVVWSLPTLPGSARFQQLAAHCPPARKKNKSLYVDQWLFEPINVHALEGAGSLRAFGQLGLRGRIADLLSRDTENSGMILTVYRDSGACHGCKARLVSGVHLEDYEELGKNKSKNKRQKVDPETETNEEELYGRFRELPQVVSTLTEMRIDSYDATRSAFSFGRLFKELCRTGLPVCDIDQTFSVGYSLLHRHADAQQVRYLLQNREACYAEVGVPDRDEVKKFFNGILMGGGSEHCERFMLRYKLEHLPPFVFILRQEMCKLAARDAQAYPELAQELSKDGGNWRSRLLELLHELREREVTDMMAEHAGAKVCGWEYDGVLFACPPEEHAKLTESLQHKIGLPLKHKAYRSLEEILAEYQRLHPTLDWQSRDDDWFQVEQDRRLLRAYLVKGTEGVDRLVAAILPHHVAPDGRLVRECFKNFSCSKQHMETAFFCTVKRRWQLESPAHVEELLCEYASQEVKNCLPPTWRGLPPASVYRRESMRSVVKTAANRALYDKSFQLQVDGDEHRGLPRTQDGCLIDVRTMDAQLAKQEHVITKCLGVTYPQELFAMLDRDLDLEECLQQVKDFESGVGQEYGAVDMPPELGDKLLKLFERPALEACKVLYSCWENMAVTLWLMKWAAHRLCGTSQLEEFHIYLGGGKNGKSWWIAQLQALFGTYCAMPDSDLLTRRFNSQQATPQHMELRGARLLPFPEMNASHRLQADTLKLYSEHKTVIHARNLFADYVSFRVQFGLVMCSNERLHMSLDGGTDRRLSVAEWPIQFCQVPRASHERLVQVGLKDEQRLADNSPGLLYVLLKVFKVFGAVQDTLVRPWPLWVEQATRSYLQGDSVEFVWESFVETWEMASTPSMECAGYGVVSDAWVAFARTKNVGVSAAGSHFKQAMLRHKHNGRYVAKFLNENQCFNQPKGSA</sequence>
<feature type="compositionally biased region" description="Basic and acidic residues" evidence="2">
    <location>
        <begin position="120"/>
        <end position="151"/>
    </location>
</feature>
<keyword evidence="1" id="KW-0378">Hydrolase</keyword>
<comment type="caution">
    <text evidence="3">The sequence shown here is derived from an EMBL/GenBank/DDBJ whole genome shotgun (WGS) entry which is preliminary data.</text>
</comment>
<proteinExistence type="predicted"/>
<dbReference type="EMBL" id="CAUJNA010001070">
    <property type="protein sequence ID" value="CAJ1384028.1"/>
    <property type="molecule type" value="Genomic_DNA"/>
</dbReference>
<organism evidence="3 4">
    <name type="scientific">Effrenium voratum</name>
    <dbReference type="NCBI Taxonomy" id="2562239"/>
    <lineage>
        <taxon>Eukaryota</taxon>
        <taxon>Sar</taxon>
        <taxon>Alveolata</taxon>
        <taxon>Dinophyceae</taxon>
        <taxon>Suessiales</taxon>
        <taxon>Symbiodiniaceae</taxon>
        <taxon>Effrenium</taxon>
    </lineage>
</organism>
<feature type="region of interest" description="Disordered" evidence="2">
    <location>
        <begin position="46"/>
        <end position="67"/>
    </location>
</feature>
<evidence type="ECO:0000313" key="3">
    <source>
        <dbReference type="EMBL" id="CAJ1384028.1"/>
    </source>
</evidence>
<keyword evidence="4" id="KW-1185">Reference proteome</keyword>
<feature type="region of interest" description="Disordered" evidence="2">
    <location>
        <begin position="104"/>
        <end position="164"/>
    </location>
</feature>
<evidence type="ECO:0000256" key="1">
    <source>
        <dbReference type="ARBA" id="ARBA00022801"/>
    </source>
</evidence>
<dbReference type="PANTHER" id="PTHR35372:SF2">
    <property type="entry name" value="SF3 HELICASE DOMAIN-CONTAINING PROTEIN"/>
    <property type="match status" value="1"/>
</dbReference>
<evidence type="ECO:0000313" key="4">
    <source>
        <dbReference type="Proteomes" id="UP001178507"/>
    </source>
</evidence>
<protein>
    <recommendedName>
        <fullName evidence="5">SF3 helicase domain-containing protein</fullName>
    </recommendedName>
</protein>
<dbReference type="InterPro" id="IPR051620">
    <property type="entry name" value="ORF904-like_C"/>
</dbReference>
<gene>
    <name evidence="3" type="ORF">EVOR1521_LOCUS10976</name>
</gene>
<name>A0AA36IAA1_9DINO</name>
<reference evidence="3" key="1">
    <citation type="submission" date="2023-08" db="EMBL/GenBank/DDBJ databases">
        <authorList>
            <person name="Chen Y."/>
            <person name="Shah S."/>
            <person name="Dougan E. K."/>
            <person name="Thang M."/>
            <person name="Chan C."/>
        </authorList>
    </citation>
    <scope>NUCLEOTIDE SEQUENCE</scope>
</reference>
<evidence type="ECO:0000256" key="2">
    <source>
        <dbReference type="SAM" id="MobiDB-lite"/>
    </source>
</evidence>
<dbReference type="Proteomes" id="UP001178507">
    <property type="component" value="Unassembled WGS sequence"/>
</dbReference>
<dbReference type="PANTHER" id="PTHR35372">
    <property type="entry name" value="ATP BINDING PROTEIN-RELATED"/>
    <property type="match status" value="1"/>
</dbReference>
<accession>A0AA36IAA1</accession>
<dbReference type="GO" id="GO:0016787">
    <property type="term" value="F:hydrolase activity"/>
    <property type="evidence" value="ECO:0007669"/>
    <property type="project" value="UniProtKB-KW"/>
</dbReference>
<dbReference type="AlphaFoldDB" id="A0AA36IAA1"/>
<evidence type="ECO:0008006" key="5">
    <source>
        <dbReference type="Google" id="ProtNLM"/>
    </source>
</evidence>